<reference evidence="1 2" key="1">
    <citation type="submission" date="2019-05" db="EMBL/GenBank/DDBJ databases">
        <title>Another draft genome of Portunus trituberculatus and its Hox gene families provides insights of decapod evolution.</title>
        <authorList>
            <person name="Jeong J.-H."/>
            <person name="Song I."/>
            <person name="Kim S."/>
            <person name="Choi T."/>
            <person name="Kim D."/>
            <person name="Ryu S."/>
            <person name="Kim W."/>
        </authorList>
    </citation>
    <scope>NUCLEOTIDE SEQUENCE [LARGE SCALE GENOMIC DNA]</scope>
    <source>
        <tissue evidence="1">Muscle</tissue>
    </source>
</reference>
<proteinExistence type="predicted"/>
<comment type="caution">
    <text evidence="1">The sequence shown here is derived from an EMBL/GenBank/DDBJ whole genome shotgun (WGS) entry which is preliminary data.</text>
</comment>
<organism evidence="1 2">
    <name type="scientific">Portunus trituberculatus</name>
    <name type="common">Swimming crab</name>
    <name type="synonym">Neptunus trituberculatus</name>
    <dbReference type="NCBI Taxonomy" id="210409"/>
    <lineage>
        <taxon>Eukaryota</taxon>
        <taxon>Metazoa</taxon>
        <taxon>Ecdysozoa</taxon>
        <taxon>Arthropoda</taxon>
        <taxon>Crustacea</taxon>
        <taxon>Multicrustacea</taxon>
        <taxon>Malacostraca</taxon>
        <taxon>Eumalacostraca</taxon>
        <taxon>Eucarida</taxon>
        <taxon>Decapoda</taxon>
        <taxon>Pleocyemata</taxon>
        <taxon>Brachyura</taxon>
        <taxon>Eubrachyura</taxon>
        <taxon>Portunoidea</taxon>
        <taxon>Portunidae</taxon>
        <taxon>Portuninae</taxon>
        <taxon>Portunus</taxon>
    </lineage>
</organism>
<protein>
    <submittedName>
        <fullName evidence="1">Uncharacterized protein</fullName>
    </submittedName>
</protein>
<evidence type="ECO:0000313" key="2">
    <source>
        <dbReference type="Proteomes" id="UP000324222"/>
    </source>
</evidence>
<dbReference type="AlphaFoldDB" id="A0A5B7IJD3"/>
<evidence type="ECO:0000313" key="1">
    <source>
        <dbReference type="EMBL" id="MPC83932.1"/>
    </source>
</evidence>
<dbReference type="Proteomes" id="UP000324222">
    <property type="component" value="Unassembled WGS sequence"/>
</dbReference>
<sequence>MSIGSQYTLRGELWLCRGGGVSASCPSRSVCGFGRGFVWSAAGGARREALMGLQPPVPRVLV</sequence>
<dbReference type="EMBL" id="VSRR010063950">
    <property type="protein sequence ID" value="MPC83932.1"/>
    <property type="molecule type" value="Genomic_DNA"/>
</dbReference>
<gene>
    <name evidence="1" type="ORF">E2C01_078656</name>
</gene>
<accession>A0A5B7IJD3</accession>
<name>A0A5B7IJD3_PORTR</name>
<keyword evidence="2" id="KW-1185">Reference proteome</keyword>